<dbReference type="InterPro" id="IPR002208">
    <property type="entry name" value="SecY/SEC61-alpha"/>
</dbReference>
<organism evidence="14 15">
    <name type="scientific">Candidatus Colwellbacteria bacterium RIFCSPLOWO2_01_FULL_48_10</name>
    <dbReference type="NCBI Taxonomy" id="1797690"/>
    <lineage>
        <taxon>Bacteria</taxon>
        <taxon>Candidatus Colwelliibacteriota</taxon>
    </lineage>
</organism>
<evidence type="ECO:0000256" key="10">
    <source>
        <dbReference type="HAMAP-Rule" id="MF_01465"/>
    </source>
</evidence>
<name>A0A1G1Z8I6_9BACT</name>
<keyword evidence="6 10" id="KW-1133">Transmembrane helix</keyword>
<evidence type="ECO:0000256" key="2">
    <source>
        <dbReference type="ARBA" id="ARBA00005751"/>
    </source>
</evidence>
<evidence type="ECO:0000256" key="11">
    <source>
        <dbReference type="RuleBase" id="RU000537"/>
    </source>
</evidence>
<proteinExistence type="inferred from homology"/>
<feature type="transmembrane region" description="Helical" evidence="10">
    <location>
        <begin position="145"/>
        <end position="164"/>
    </location>
</feature>
<dbReference type="InterPro" id="IPR026593">
    <property type="entry name" value="SecY"/>
</dbReference>
<keyword evidence="10" id="KW-1003">Cell membrane</keyword>
<keyword evidence="8 10" id="KW-0472">Membrane</keyword>
<dbReference type="GO" id="GO:0065002">
    <property type="term" value="P:intracellular protein transmembrane transport"/>
    <property type="evidence" value="ECO:0007669"/>
    <property type="project" value="UniProtKB-UniRule"/>
</dbReference>
<dbReference type="GO" id="GO:0043952">
    <property type="term" value="P:protein transport by the Sec complex"/>
    <property type="evidence" value="ECO:0007669"/>
    <property type="project" value="UniProtKB-UniRule"/>
</dbReference>
<evidence type="ECO:0000256" key="12">
    <source>
        <dbReference type="RuleBase" id="RU003484"/>
    </source>
</evidence>
<dbReference type="GO" id="GO:0006605">
    <property type="term" value="P:protein targeting"/>
    <property type="evidence" value="ECO:0007669"/>
    <property type="project" value="UniProtKB-UniRule"/>
</dbReference>
<reference evidence="14 15" key="1">
    <citation type="journal article" date="2016" name="Nat. Commun.">
        <title>Thousands of microbial genomes shed light on interconnected biogeochemical processes in an aquifer system.</title>
        <authorList>
            <person name="Anantharaman K."/>
            <person name="Brown C.T."/>
            <person name="Hug L.A."/>
            <person name="Sharon I."/>
            <person name="Castelle C.J."/>
            <person name="Probst A.J."/>
            <person name="Thomas B.C."/>
            <person name="Singh A."/>
            <person name="Wilkins M.J."/>
            <person name="Karaoz U."/>
            <person name="Brodie E.L."/>
            <person name="Williams K.H."/>
            <person name="Hubbard S.S."/>
            <person name="Banfield J.F."/>
        </authorList>
    </citation>
    <scope>NUCLEOTIDE SEQUENCE [LARGE SCALE GENOMIC DNA]</scope>
</reference>
<feature type="transmembrane region" description="Helical" evidence="10">
    <location>
        <begin position="305"/>
        <end position="325"/>
    </location>
</feature>
<feature type="transmembrane region" description="Helical" evidence="10">
    <location>
        <begin position="176"/>
        <end position="193"/>
    </location>
</feature>
<dbReference type="InterPro" id="IPR023201">
    <property type="entry name" value="SecY_dom_sf"/>
</dbReference>
<comment type="subunit">
    <text evidence="10">Component of the Sec protein translocase complex. Heterotrimer consisting of SecY, SecE and SecG subunits. The heterotrimers can form oligomers, although 1 heterotrimer is thought to be able to translocate proteins. Interacts with the ribosome. Interacts with SecDF, and other proteins may be involved. Interacts with SecA.</text>
</comment>
<dbReference type="PROSITE" id="PS00755">
    <property type="entry name" value="SECY_1"/>
    <property type="match status" value="1"/>
</dbReference>
<keyword evidence="7 10" id="KW-0811">Translocation</keyword>
<feature type="transmembrane region" description="Helical" evidence="10">
    <location>
        <begin position="262"/>
        <end position="285"/>
    </location>
</feature>
<evidence type="ECO:0000256" key="7">
    <source>
        <dbReference type="ARBA" id="ARBA00023010"/>
    </source>
</evidence>
<dbReference type="PIRSF" id="PIRSF004557">
    <property type="entry name" value="SecY"/>
    <property type="match status" value="1"/>
</dbReference>
<dbReference type="HAMAP" id="MF_01465">
    <property type="entry name" value="SecY"/>
    <property type="match status" value="1"/>
</dbReference>
<dbReference type="GO" id="GO:0005886">
    <property type="term" value="C:plasma membrane"/>
    <property type="evidence" value="ECO:0007669"/>
    <property type="project" value="UniProtKB-SubCell"/>
</dbReference>
<evidence type="ECO:0000313" key="14">
    <source>
        <dbReference type="EMBL" id="OGY60160.1"/>
    </source>
</evidence>
<evidence type="ECO:0000256" key="3">
    <source>
        <dbReference type="ARBA" id="ARBA00022448"/>
    </source>
</evidence>
<dbReference type="STRING" id="1797690.A3B23_00065"/>
<keyword evidence="5 10" id="KW-0653">Protein transport</keyword>
<comment type="caution">
    <text evidence="14">The sequence shown here is derived from an EMBL/GenBank/DDBJ whole genome shotgun (WGS) entry which is preliminary data.</text>
</comment>
<dbReference type="FunFam" id="1.10.3370.10:FF:000001">
    <property type="entry name" value="Preprotein translocase subunit SecY"/>
    <property type="match status" value="1"/>
</dbReference>
<keyword evidence="4 10" id="KW-0812">Transmembrane</keyword>
<dbReference type="AlphaFoldDB" id="A0A1G1Z8I6"/>
<sequence>MLSKFLQIFRVKEIRNRLLTIAGLLIVFRFLAAIPVPGVNEASLKGFFEGNQLLGFLNIFSGGALSNLSIAMLGLGPYITSTIIMQLLTMIFPHLKAMYYEEGAQGRAKFNRFSRFLTVPLSAFQGFGFLKLLSSQNLIHISGPLDMAINVLTITAGSMILVWLGEIITEQKLGNGVSLLIFAGIVSGLPSILRNAYVSYSADKIPTYLAFTILALIVIAGIVLVNEGERKVPISYAKRVRGNRVYGGASSYLPLRVNQAGVIPIIFAISILLFPQFFGQIVSAFSETWGAAVSTWVTRVFNNQLIYGTIYFVLVFAFTYFYISVTFDPNEISKNLQRSGGFVPGIRPGEPTSAFLKSIISRITVFGASFLGLIAVLPIVVQVLTKTPALTIGGTALLIVVSVVLETAKQIDSQLTVREYESFQ</sequence>
<evidence type="ECO:0000256" key="9">
    <source>
        <dbReference type="ARBA" id="ARBA00039733"/>
    </source>
</evidence>
<comment type="function">
    <text evidence="10 11">The central subunit of the protein translocation channel SecYEG. Consists of two halves formed by TMs 1-5 and 6-10. These two domains form a lateral gate at the front which open onto the bilayer between TMs 2 and 7, and are clamped together by SecE at the back. The channel is closed by both a pore ring composed of hydrophobic SecY resides and a short helix (helix 2A) on the extracellular side of the membrane which forms a plug. The plug probably moves laterally to allow the channel to open. The ring and the pore may move independently.</text>
</comment>
<gene>
    <name evidence="10" type="primary">secY</name>
    <name evidence="14" type="ORF">A3B23_00065</name>
</gene>
<evidence type="ECO:0000313" key="15">
    <source>
        <dbReference type="Proteomes" id="UP000178744"/>
    </source>
</evidence>
<evidence type="ECO:0000256" key="8">
    <source>
        <dbReference type="ARBA" id="ARBA00023136"/>
    </source>
</evidence>
<evidence type="ECO:0000256" key="13">
    <source>
        <dbReference type="RuleBase" id="RU004349"/>
    </source>
</evidence>
<evidence type="ECO:0000256" key="5">
    <source>
        <dbReference type="ARBA" id="ARBA00022927"/>
    </source>
</evidence>
<evidence type="ECO:0000256" key="4">
    <source>
        <dbReference type="ARBA" id="ARBA00022692"/>
    </source>
</evidence>
<dbReference type="Proteomes" id="UP000178744">
    <property type="component" value="Unassembled WGS sequence"/>
</dbReference>
<feature type="transmembrane region" description="Helical" evidence="10">
    <location>
        <begin position="390"/>
        <end position="408"/>
    </location>
</feature>
<dbReference type="EMBL" id="MHIY01000007">
    <property type="protein sequence ID" value="OGY60160.1"/>
    <property type="molecule type" value="Genomic_DNA"/>
</dbReference>
<dbReference type="PROSITE" id="PS00756">
    <property type="entry name" value="SECY_2"/>
    <property type="match status" value="1"/>
</dbReference>
<dbReference type="PRINTS" id="PR00303">
    <property type="entry name" value="SECYTRNLCASE"/>
</dbReference>
<keyword evidence="3 10" id="KW-0813">Transport</keyword>
<dbReference type="PANTHER" id="PTHR10906">
    <property type="entry name" value="SECY/SEC61-ALPHA FAMILY MEMBER"/>
    <property type="match status" value="1"/>
</dbReference>
<protein>
    <recommendedName>
        <fullName evidence="9 10">Protein translocase subunit SecY</fullName>
    </recommendedName>
</protein>
<feature type="transmembrane region" description="Helical" evidence="10">
    <location>
        <begin position="70"/>
        <end position="92"/>
    </location>
</feature>
<dbReference type="NCBIfam" id="TIGR00967">
    <property type="entry name" value="3a0501s007"/>
    <property type="match status" value="1"/>
</dbReference>
<comment type="similarity">
    <text evidence="2 10 13">Belongs to the SecY/SEC61-alpha family.</text>
</comment>
<dbReference type="Gene3D" id="1.10.3370.10">
    <property type="entry name" value="SecY subunit domain"/>
    <property type="match status" value="1"/>
</dbReference>
<evidence type="ECO:0000256" key="6">
    <source>
        <dbReference type="ARBA" id="ARBA00022989"/>
    </source>
</evidence>
<dbReference type="Pfam" id="PF00344">
    <property type="entry name" value="SecY"/>
    <property type="match status" value="1"/>
</dbReference>
<feature type="transmembrane region" description="Helical" evidence="10">
    <location>
        <begin position="205"/>
        <end position="225"/>
    </location>
</feature>
<comment type="subcellular location">
    <subcellularLocation>
        <location evidence="10">Cell membrane</location>
        <topology evidence="10">Multi-pass membrane protein</topology>
    </subcellularLocation>
    <subcellularLocation>
        <location evidence="1 12">Membrane</location>
        <topology evidence="1 12">Multi-pass membrane protein</topology>
    </subcellularLocation>
</comment>
<accession>A0A1G1Z8I6</accession>
<feature type="transmembrane region" description="Helical" evidence="10">
    <location>
        <begin position="113"/>
        <end position="133"/>
    </location>
</feature>
<dbReference type="InterPro" id="IPR030659">
    <property type="entry name" value="SecY_CS"/>
</dbReference>
<dbReference type="SUPFAM" id="SSF103491">
    <property type="entry name" value="Preprotein translocase SecY subunit"/>
    <property type="match status" value="1"/>
</dbReference>
<feature type="transmembrane region" description="Helical" evidence="10">
    <location>
        <begin position="363"/>
        <end position="384"/>
    </location>
</feature>
<comment type="caution">
    <text evidence="10">Lacks conserved residue(s) required for the propagation of feature annotation.</text>
</comment>
<evidence type="ECO:0000256" key="1">
    <source>
        <dbReference type="ARBA" id="ARBA00004141"/>
    </source>
</evidence>